<accession>A0A5C4J2K2</accession>
<dbReference type="Pfam" id="PF13424">
    <property type="entry name" value="TPR_12"/>
    <property type="match status" value="1"/>
</dbReference>
<dbReference type="InterPro" id="IPR053137">
    <property type="entry name" value="NLR-like"/>
</dbReference>
<evidence type="ECO:0000256" key="1">
    <source>
        <dbReference type="SAM" id="Phobius"/>
    </source>
</evidence>
<dbReference type="OrthoDB" id="580767at2"/>
<evidence type="ECO:0000313" key="4">
    <source>
        <dbReference type="Proteomes" id="UP000309174"/>
    </source>
</evidence>
<dbReference type="EMBL" id="VCKW01000246">
    <property type="protein sequence ID" value="TMQ90973.1"/>
    <property type="molecule type" value="Genomic_DNA"/>
</dbReference>
<dbReference type="Proteomes" id="UP000309174">
    <property type="component" value="Unassembled WGS sequence"/>
</dbReference>
<evidence type="ECO:0000259" key="2">
    <source>
        <dbReference type="Pfam" id="PF00931"/>
    </source>
</evidence>
<dbReference type="PANTHER" id="PTHR46082">
    <property type="entry name" value="ATP/GTP-BINDING PROTEIN-RELATED"/>
    <property type="match status" value="1"/>
</dbReference>
<dbReference type="SUPFAM" id="SSF52540">
    <property type="entry name" value="P-loop containing nucleoside triphosphate hydrolases"/>
    <property type="match status" value="1"/>
</dbReference>
<dbReference type="Pfam" id="PF13374">
    <property type="entry name" value="TPR_10"/>
    <property type="match status" value="2"/>
</dbReference>
<dbReference type="PANTHER" id="PTHR46082:SF6">
    <property type="entry name" value="AAA+ ATPASE DOMAIN-CONTAINING PROTEIN-RELATED"/>
    <property type="match status" value="1"/>
</dbReference>
<dbReference type="GO" id="GO:0043531">
    <property type="term" value="F:ADP binding"/>
    <property type="evidence" value="ECO:0007669"/>
    <property type="project" value="InterPro"/>
</dbReference>
<protein>
    <submittedName>
        <fullName evidence="3">Tetratricopeptide repeat protein</fullName>
    </submittedName>
</protein>
<keyword evidence="4" id="KW-1185">Reference proteome</keyword>
<dbReference type="InterPro" id="IPR027417">
    <property type="entry name" value="P-loop_NTPase"/>
</dbReference>
<gene>
    <name evidence="3" type="ORF">ETD83_33005</name>
</gene>
<keyword evidence="1" id="KW-0812">Transmembrane</keyword>
<organism evidence="3 4">
    <name type="scientific">Actinomadura soli</name>
    <dbReference type="NCBI Taxonomy" id="2508997"/>
    <lineage>
        <taxon>Bacteria</taxon>
        <taxon>Bacillati</taxon>
        <taxon>Actinomycetota</taxon>
        <taxon>Actinomycetes</taxon>
        <taxon>Streptosporangiales</taxon>
        <taxon>Thermomonosporaceae</taxon>
        <taxon>Actinomadura</taxon>
    </lineage>
</organism>
<name>A0A5C4J2K2_9ACTN</name>
<keyword evidence="1" id="KW-1133">Transmembrane helix</keyword>
<reference evidence="3 4" key="1">
    <citation type="submission" date="2019-05" db="EMBL/GenBank/DDBJ databases">
        <title>Draft genome sequence of Actinomadura sp. 14C53.</title>
        <authorList>
            <person name="Saricaoglu S."/>
            <person name="Isik K."/>
        </authorList>
    </citation>
    <scope>NUCLEOTIDE SEQUENCE [LARGE SCALE GENOMIC DNA]</scope>
    <source>
        <strain evidence="3 4">14C53</strain>
    </source>
</reference>
<evidence type="ECO:0000313" key="3">
    <source>
        <dbReference type="EMBL" id="TMQ90973.1"/>
    </source>
</evidence>
<dbReference type="PRINTS" id="PR00364">
    <property type="entry name" value="DISEASERSIST"/>
</dbReference>
<keyword evidence="1" id="KW-0472">Membrane</keyword>
<feature type="transmembrane region" description="Helical" evidence="1">
    <location>
        <begin position="7"/>
        <end position="32"/>
    </location>
</feature>
<dbReference type="AlphaFoldDB" id="A0A5C4J2K2"/>
<feature type="transmembrane region" description="Helical" evidence="1">
    <location>
        <begin position="38"/>
        <end position="56"/>
    </location>
</feature>
<dbReference type="Gene3D" id="1.25.40.10">
    <property type="entry name" value="Tetratricopeptide repeat domain"/>
    <property type="match status" value="2"/>
</dbReference>
<dbReference type="Gene3D" id="3.40.50.300">
    <property type="entry name" value="P-loop containing nucleotide triphosphate hydrolases"/>
    <property type="match status" value="1"/>
</dbReference>
<dbReference type="InterPro" id="IPR002182">
    <property type="entry name" value="NB-ARC"/>
</dbReference>
<dbReference type="Pfam" id="PF00931">
    <property type="entry name" value="NB-ARC"/>
    <property type="match status" value="1"/>
</dbReference>
<proteinExistence type="predicted"/>
<dbReference type="InterPro" id="IPR011990">
    <property type="entry name" value="TPR-like_helical_dom_sf"/>
</dbReference>
<comment type="caution">
    <text evidence="3">The sequence shown here is derived from an EMBL/GenBank/DDBJ whole genome shotgun (WGS) entry which is preliminary data.</text>
</comment>
<feature type="domain" description="NB-ARC" evidence="2">
    <location>
        <begin position="129"/>
        <end position="278"/>
    </location>
</feature>
<sequence>MMVVMRGWAGVGATITAVAVVGLGVYFVTVGLDAADKLASVLGLFVATSGLVLASVSGPGSRRRDTELPQIDESMWDHFAQAIMFPRPGDLPRDVARPVTEATARPGLVCLPISPEFVGRNSELDTLDDIMNSGEPMVLTVVHGLGGVGKSTLAARFAGMQVDRFNPVWWISANSPSALREGLAELAVELQPELRDVLPIDALMARAVSWLSCHSGWLLVLDDVSVPADLMPLLERLREGRVLVTSRLSQGWNGLGARVLPVDVLTDDEATELVMRVAPRRAADEMVVTELCRELGCLPLAVGQAASYLSQNDLIPVRVYLDSLMQRPELMFDRTAQGSDDERTVLRIWRITLDKLASTSPLAVELLRITAWWAPKLIPTSLLMAVAEPIEVTDALGVLRAYNMIGIDGDLISVHPMIQTVARSPDPIDPHRRPGDVADARDRATLLLDQARPTGIHDPADWPEWRLLLPHIDALVDRTSGETDTPVSTRLLNETAVFLGTQGVLSRALVYLERALDSDSRLHGNAHPATMTSRHNLANAHKTAGNLNKATSLFEEALADRRRVLGEDHPDTLYTMASLACALEADGQLDTAVRLFEQTVADLARVLGDDHPHTLLSRNDLAFTLKEAGRVDMAVALFERTLADRRRILGPDHPHTLVSSKELAEAYFARGDLEQAVVMFEETLAACEHTLGTAHPLTRAVRADLAAAV</sequence>
<dbReference type="SUPFAM" id="SSF48452">
    <property type="entry name" value="TPR-like"/>
    <property type="match status" value="2"/>
</dbReference>